<proteinExistence type="inferred from homology"/>
<dbReference type="NCBIfam" id="NF000736">
    <property type="entry name" value="PRK00043.2-3"/>
    <property type="match status" value="1"/>
</dbReference>
<dbReference type="Proteomes" id="UP000433945">
    <property type="component" value="Unassembled WGS sequence"/>
</dbReference>
<evidence type="ECO:0000259" key="12">
    <source>
        <dbReference type="Pfam" id="PF02581"/>
    </source>
</evidence>
<dbReference type="EMBL" id="WOWP01000045">
    <property type="protein sequence ID" value="MUV04415.1"/>
    <property type="molecule type" value="Genomic_DNA"/>
</dbReference>
<comment type="pathway">
    <text evidence="1 9 11">Cofactor biosynthesis; thiamine diphosphate biosynthesis; thiamine phosphate from 4-amino-2-methyl-5-diphosphomethylpyrimidine and 4-methyl-5-(2-phosphoethyl)-thiazole: step 1/1.</text>
</comment>
<dbReference type="GO" id="GO:0009228">
    <property type="term" value="P:thiamine biosynthetic process"/>
    <property type="evidence" value="ECO:0007669"/>
    <property type="project" value="UniProtKB-KW"/>
</dbReference>
<dbReference type="RefSeq" id="WP_157483615.1">
    <property type="nucleotide sequence ID" value="NZ_WOWP01000045.1"/>
</dbReference>
<feature type="binding site" evidence="9">
    <location>
        <begin position="130"/>
        <end position="132"/>
    </location>
    <ligand>
        <name>2-[(2R,5Z)-2-carboxy-4-methylthiazol-5(2H)-ylidene]ethyl phosphate</name>
        <dbReference type="ChEBI" id="CHEBI:62899"/>
    </ligand>
</feature>
<dbReference type="AlphaFoldDB" id="A0A6N8HFC3"/>
<evidence type="ECO:0000256" key="5">
    <source>
        <dbReference type="ARBA" id="ARBA00022977"/>
    </source>
</evidence>
<evidence type="ECO:0000256" key="6">
    <source>
        <dbReference type="ARBA" id="ARBA00047334"/>
    </source>
</evidence>
<feature type="binding site" evidence="9">
    <location>
        <begin position="33"/>
        <end position="37"/>
    </location>
    <ligand>
        <name>4-amino-2-methyl-5-(diphosphooxymethyl)pyrimidine</name>
        <dbReference type="ChEBI" id="CHEBI:57841"/>
    </ligand>
</feature>
<evidence type="ECO:0000256" key="11">
    <source>
        <dbReference type="RuleBase" id="RU004253"/>
    </source>
</evidence>
<keyword evidence="4 9" id="KW-0460">Magnesium</keyword>
<dbReference type="UniPathway" id="UPA00060">
    <property type="reaction ID" value="UER00141"/>
</dbReference>
<comment type="catalytic activity">
    <reaction evidence="7 9 10">
        <text>2-(2-carboxy-4-methylthiazol-5-yl)ethyl phosphate + 4-amino-2-methyl-5-(diphosphooxymethyl)pyrimidine + 2 H(+) = thiamine phosphate + CO2 + diphosphate</text>
        <dbReference type="Rhea" id="RHEA:47848"/>
        <dbReference type="ChEBI" id="CHEBI:15378"/>
        <dbReference type="ChEBI" id="CHEBI:16526"/>
        <dbReference type="ChEBI" id="CHEBI:33019"/>
        <dbReference type="ChEBI" id="CHEBI:37575"/>
        <dbReference type="ChEBI" id="CHEBI:57841"/>
        <dbReference type="ChEBI" id="CHEBI:62890"/>
        <dbReference type="EC" id="2.5.1.3"/>
    </reaction>
</comment>
<comment type="catalytic activity">
    <reaction evidence="8 9 10">
        <text>2-[(2R,5Z)-2-carboxy-4-methylthiazol-5(2H)-ylidene]ethyl phosphate + 4-amino-2-methyl-5-(diphosphooxymethyl)pyrimidine + 2 H(+) = thiamine phosphate + CO2 + diphosphate</text>
        <dbReference type="Rhea" id="RHEA:47844"/>
        <dbReference type="ChEBI" id="CHEBI:15378"/>
        <dbReference type="ChEBI" id="CHEBI:16526"/>
        <dbReference type="ChEBI" id="CHEBI:33019"/>
        <dbReference type="ChEBI" id="CHEBI:37575"/>
        <dbReference type="ChEBI" id="CHEBI:57841"/>
        <dbReference type="ChEBI" id="CHEBI:62899"/>
        <dbReference type="EC" id="2.5.1.3"/>
    </reaction>
</comment>
<dbReference type="InterPro" id="IPR022998">
    <property type="entry name" value="ThiamineP_synth_TenI"/>
</dbReference>
<keyword evidence="2 9" id="KW-0808">Transferase</keyword>
<dbReference type="CDD" id="cd00564">
    <property type="entry name" value="TMP_TenI"/>
    <property type="match status" value="1"/>
</dbReference>
<dbReference type="NCBIfam" id="TIGR00693">
    <property type="entry name" value="thiE"/>
    <property type="match status" value="1"/>
</dbReference>
<feature type="domain" description="Thiamine phosphate synthase/TenI" evidence="12">
    <location>
        <begin position="15"/>
        <end position="186"/>
    </location>
</feature>
<feature type="binding site" evidence="9">
    <location>
        <position position="104"/>
    </location>
    <ligand>
        <name>4-amino-2-methyl-5-(diphosphooxymethyl)pyrimidine</name>
        <dbReference type="ChEBI" id="CHEBI:57841"/>
    </ligand>
</feature>
<feature type="binding site" evidence="9">
    <location>
        <position position="133"/>
    </location>
    <ligand>
        <name>4-amino-2-methyl-5-(diphosphooxymethyl)pyrimidine</name>
        <dbReference type="ChEBI" id="CHEBI:57841"/>
    </ligand>
</feature>
<dbReference type="SUPFAM" id="SSF51391">
    <property type="entry name" value="Thiamin phosphate synthase"/>
    <property type="match status" value="1"/>
</dbReference>
<reference evidence="13 14" key="1">
    <citation type="submission" date="2019-12" db="EMBL/GenBank/DDBJ databases">
        <authorList>
            <person name="Sun J.-Q."/>
        </authorList>
    </citation>
    <scope>NUCLEOTIDE SEQUENCE [LARGE SCALE GENOMIC DNA]</scope>
    <source>
        <strain evidence="13 14">JCM 17928</strain>
    </source>
</reference>
<dbReference type="GO" id="GO:0000287">
    <property type="term" value="F:magnesium ion binding"/>
    <property type="evidence" value="ECO:0007669"/>
    <property type="project" value="UniProtKB-UniRule"/>
</dbReference>
<keyword evidence="14" id="KW-1185">Reference proteome</keyword>
<dbReference type="PANTHER" id="PTHR20857:SF15">
    <property type="entry name" value="THIAMINE-PHOSPHATE SYNTHASE"/>
    <property type="match status" value="1"/>
</dbReference>
<feature type="binding site" evidence="9">
    <location>
        <position position="85"/>
    </location>
    <ligand>
        <name>Mg(2+)</name>
        <dbReference type="ChEBI" id="CHEBI:18420"/>
    </ligand>
</feature>
<feature type="binding site" evidence="9">
    <location>
        <position position="66"/>
    </location>
    <ligand>
        <name>Mg(2+)</name>
        <dbReference type="ChEBI" id="CHEBI:18420"/>
    </ligand>
</feature>
<protein>
    <recommendedName>
        <fullName evidence="9">Thiamine-phosphate synthase</fullName>
        <shortName evidence="9">TP synthase</shortName>
        <shortName evidence="9">TPS</shortName>
        <ecNumber evidence="9">2.5.1.3</ecNumber>
    </recommendedName>
    <alternativeName>
        <fullName evidence="9">Thiamine-phosphate pyrophosphorylase</fullName>
        <shortName evidence="9">TMP pyrophosphorylase</shortName>
        <shortName evidence="9">TMP-PPase</shortName>
    </alternativeName>
</protein>
<evidence type="ECO:0000256" key="1">
    <source>
        <dbReference type="ARBA" id="ARBA00005165"/>
    </source>
</evidence>
<dbReference type="HAMAP" id="MF_00097">
    <property type="entry name" value="TMP_synthase"/>
    <property type="match status" value="1"/>
</dbReference>
<dbReference type="GO" id="GO:0005737">
    <property type="term" value="C:cytoplasm"/>
    <property type="evidence" value="ECO:0007669"/>
    <property type="project" value="TreeGrafter"/>
</dbReference>
<dbReference type="EC" id="2.5.1.3" evidence="9"/>
<evidence type="ECO:0000256" key="4">
    <source>
        <dbReference type="ARBA" id="ARBA00022842"/>
    </source>
</evidence>
<comment type="catalytic activity">
    <reaction evidence="6 9 10">
        <text>4-methyl-5-(2-phosphooxyethyl)-thiazole + 4-amino-2-methyl-5-(diphosphooxymethyl)pyrimidine + H(+) = thiamine phosphate + diphosphate</text>
        <dbReference type="Rhea" id="RHEA:22328"/>
        <dbReference type="ChEBI" id="CHEBI:15378"/>
        <dbReference type="ChEBI" id="CHEBI:33019"/>
        <dbReference type="ChEBI" id="CHEBI:37575"/>
        <dbReference type="ChEBI" id="CHEBI:57841"/>
        <dbReference type="ChEBI" id="CHEBI:58296"/>
        <dbReference type="EC" id="2.5.1.3"/>
    </reaction>
</comment>
<dbReference type="InterPro" id="IPR013785">
    <property type="entry name" value="Aldolase_TIM"/>
</dbReference>
<accession>A0A6N8HFC3</accession>
<evidence type="ECO:0000256" key="10">
    <source>
        <dbReference type="RuleBase" id="RU003826"/>
    </source>
</evidence>
<keyword evidence="5 9" id="KW-0784">Thiamine biosynthesis</keyword>
<evidence type="ECO:0000256" key="3">
    <source>
        <dbReference type="ARBA" id="ARBA00022723"/>
    </source>
</evidence>
<keyword evidence="3 9" id="KW-0479">Metal-binding</keyword>
<dbReference type="GO" id="GO:0009229">
    <property type="term" value="P:thiamine diphosphate biosynthetic process"/>
    <property type="evidence" value="ECO:0007669"/>
    <property type="project" value="UniProtKB-UniRule"/>
</dbReference>
<dbReference type="Gene3D" id="3.20.20.70">
    <property type="entry name" value="Aldolase class I"/>
    <property type="match status" value="1"/>
</dbReference>
<feature type="binding site" evidence="9">
    <location>
        <position position="166"/>
    </location>
    <ligand>
        <name>2-[(2R,5Z)-2-carboxy-4-methylthiazol-5(2H)-ylidene]ethyl phosphate</name>
        <dbReference type="ChEBI" id="CHEBI:62899"/>
    </ligand>
</feature>
<evidence type="ECO:0000256" key="8">
    <source>
        <dbReference type="ARBA" id="ARBA00047883"/>
    </source>
</evidence>
<dbReference type="InterPro" id="IPR034291">
    <property type="entry name" value="TMP_synthase"/>
</dbReference>
<comment type="caution">
    <text evidence="13">The sequence shown here is derived from an EMBL/GenBank/DDBJ whole genome shotgun (WGS) entry which is preliminary data.</text>
</comment>
<evidence type="ECO:0000313" key="14">
    <source>
        <dbReference type="Proteomes" id="UP000433945"/>
    </source>
</evidence>
<feature type="binding site" evidence="9">
    <location>
        <position position="65"/>
    </location>
    <ligand>
        <name>4-amino-2-methyl-5-(diphosphooxymethyl)pyrimidine</name>
        <dbReference type="ChEBI" id="CHEBI:57841"/>
    </ligand>
</feature>
<sequence length="208" mass="23271">MYDKIQYISQGNSVTEQLNNIQQVLDAGCTWLQLRYKNGTQPEMREIAIATKKLTESYNCTFIINDYPELVVETGADGVHLGLTDMPIEQARAIVGSDKIIGGTANTLEDVLQRHREQCNYVGLGPFRFTQTKEKLSPVLGLSGYNTIMTQLQEMEINIPVFAIGGIQQEDIQPILDTGIYGVALSGYITQHENKKQLLNQLYTLCSH</sequence>
<comment type="cofactor">
    <cofactor evidence="9">
        <name>Mg(2+)</name>
        <dbReference type="ChEBI" id="CHEBI:18420"/>
    </cofactor>
    <text evidence="9">Binds 1 Mg(2+) ion per subunit.</text>
</comment>
<dbReference type="PANTHER" id="PTHR20857">
    <property type="entry name" value="THIAMINE-PHOSPHATE PYROPHOSPHORYLASE"/>
    <property type="match status" value="1"/>
</dbReference>
<comment type="caution">
    <text evidence="9">Lacks conserved residue(s) required for the propagation of feature annotation.</text>
</comment>
<dbReference type="InterPro" id="IPR036206">
    <property type="entry name" value="ThiamineP_synth_sf"/>
</dbReference>
<organism evidence="13 14">
    <name type="scientific">Flavobacterium rakeshii</name>
    <dbReference type="NCBI Taxonomy" id="1038845"/>
    <lineage>
        <taxon>Bacteria</taxon>
        <taxon>Pseudomonadati</taxon>
        <taxon>Bacteroidota</taxon>
        <taxon>Flavobacteriia</taxon>
        <taxon>Flavobacteriales</taxon>
        <taxon>Flavobacteriaceae</taxon>
        <taxon>Flavobacterium</taxon>
    </lineage>
</organism>
<dbReference type="GO" id="GO:0004789">
    <property type="term" value="F:thiamine-phosphate diphosphorylase activity"/>
    <property type="evidence" value="ECO:0007669"/>
    <property type="project" value="UniProtKB-UniRule"/>
</dbReference>
<comment type="similarity">
    <text evidence="9 10">Belongs to the thiamine-phosphate synthase family.</text>
</comment>
<evidence type="ECO:0000256" key="9">
    <source>
        <dbReference type="HAMAP-Rule" id="MF_00097"/>
    </source>
</evidence>
<evidence type="ECO:0000256" key="2">
    <source>
        <dbReference type="ARBA" id="ARBA00022679"/>
    </source>
</evidence>
<dbReference type="OrthoDB" id="9812206at2"/>
<dbReference type="Pfam" id="PF02581">
    <property type="entry name" value="TMP-TENI"/>
    <property type="match status" value="1"/>
</dbReference>
<evidence type="ECO:0000256" key="7">
    <source>
        <dbReference type="ARBA" id="ARBA00047851"/>
    </source>
</evidence>
<evidence type="ECO:0000313" key="13">
    <source>
        <dbReference type="EMBL" id="MUV04415.1"/>
    </source>
</evidence>
<comment type="function">
    <text evidence="9">Condenses 4-methyl-5-(beta-hydroxyethyl)thiazole monophosphate (THZ-P) and 2-methyl-4-amino-5-hydroxymethyl pyrimidine pyrophosphate (HMP-PP) to form thiamine monophosphate (TMP).</text>
</comment>
<gene>
    <name evidence="9" type="primary">thiE</name>
    <name evidence="13" type="ORF">GN157_11915</name>
</gene>
<name>A0A6N8HFC3_9FLAO</name>